<dbReference type="Proteomes" id="UP001501490">
    <property type="component" value="Unassembled WGS sequence"/>
</dbReference>
<gene>
    <name evidence="1" type="ORF">GCM10022236_48850</name>
</gene>
<accession>A0ABP7AUP8</accession>
<protein>
    <recommendedName>
        <fullName evidence="3">Cupin domain-containing protein</fullName>
    </recommendedName>
</protein>
<keyword evidence="2" id="KW-1185">Reference proteome</keyword>
<evidence type="ECO:0000313" key="2">
    <source>
        <dbReference type="Proteomes" id="UP001501490"/>
    </source>
</evidence>
<dbReference type="InterPro" id="IPR011051">
    <property type="entry name" value="RmlC_Cupin_sf"/>
</dbReference>
<comment type="caution">
    <text evidence="1">The sequence shown here is derived from an EMBL/GenBank/DDBJ whole genome shotgun (WGS) entry which is preliminary data.</text>
</comment>
<dbReference type="CDD" id="cd02208">
    <property type="entry name" value="cupin_RmlC-like"/>
    <property type="match status" value="1"/>
</dbReference>
<dbReference type="InterPro" id="IPR014710">
    <property type="entry name" value="RmlC-like_jellyroll"/>
</dbReference>
<reference evidence="2" key="1">
    <citation type="journal article" date="2019" name="Int. J. Syst. Evol. Microbiol.">
        <title>The Global Catalogue of Microorganisms (GCM) 10K type strain sequencing project: providing services to taxonomists for standard genome sequencing and annotation.</title>
        <authorList>
            <consortium name="The Broad Institute Genomics Platform"/>
            <consortium name="The Broad Institute Genome Sequencing Center for Infectious Disease"/>
            <person name="Wu L."/>
            <person name="Ma J."/>
        </authorList>
    </citation>
    <scope>NUCLEOTIDE SEQUENCE [LARGE SCALE GENOMIC DNA]</scope>
    <source>
        <strain evidence="2">JCM 16929</strain>
    </source>
</reference>
<evidence type="ECO:0008006" key="3">
    <source>
        <dbReference type="Google" id="ProtNLM"/>
    </source>
</evidence>
<proteinExistence type="predicted"/>
<dbReference type="EMBL" id="BAABAB010000050">
    <property type="protein sequence ID" value="GAA3640452.1"/>
    <property type="molecule type" value="Genomic_DNA"/>
</dbReference>
<organism evidence="1 2">
    <name type="scientific">Microlunatus ginsengisoli</name>
    <dbReference type="NCBI Taxonomy" id="363863"/>
    <lineage>
        <taxon>Bacteria</taxon>
        <taxon>Bacillati</taxon>
        <taxon>Actinomycetota</taxon>
        <taxon>Actinomycetes</taxon>
        <taxon>Propionibacteriales</taxon>
        <taxon>Propionibacteriaceae</taxon>
        <taxon>Microlunatus</taxon>
    </lineage>
</organism>
<dbReference type="Gene3D" id="2.60.120.10">
    <property type="entry name" value="Jelly Rolls"/>
    <property type="match status" value="1"/>
</dbReference>
<dbReference type="SUPFAM" id="SSF51182">
    <property type="entry name" value="RmlC-like cupins"/>
    <property type="match status" value="1"/>
</dbReference>
<name>A0ABP7AUP8_9ACTN</name>
<evidence type="ECO:0000313" key="1">
    <source>
        <dbReference type="EMBL" id="GAA3640452.1"/>
    </source>
</evidence>
<sequence length="134" mass="14635">MDREAEMAVPAESEPRLLINTGRAAEAARDDAAGAIWKLETAERHLDANVIALPAGTIIQKHWGPDLDVMMHVIAGSGRLTTESGYVDLNPGDLIWLPRRSQRQITAGRAGLRYLTVHPRRQSLVLEPPGPRGS</sequence>